<protein>
    <submittedName>
        <fullName evidence="3">DUF4974 domain-containing protein</fullName>
    </submittedName>
</protein>
<reference evidence="3 4" key="2">
    <citation type="submission" date="2019-09" db="EMBL/GenBank/DDBJ databases">
        <authorList>
            <person name="Jin C."/>
        </authorList>
    </citation>
    <scope>NUCLEOTIDE SEQUENCE [LARGE SCALE GENOMIC DNA]</scope>
    <source>
        <strain evidence="3 4">BN140078</strain>
    </source>
</reference>
<dbReference type="GO" id="GO:0016989">
    <property type="term" value="F:sigma factor antagonist activity"/>
    <property type="evidence" value="ECO:0007669"/>
    <property type="project" value="TreeGrafter"/>
</dbReference>
<dbReference type="RefSeq" id="WP_149839715.1">
    <property type="nucleotide sequence ID" value="NZ_VUOC01000004.1"/>
</dbReference>
<dbReference type="FunFam" id="2.60.120.1440:FF:000001">
    <property type="entry name" value="Putative anti-sigma factor"/>
    <property type="match status" value="1"/>
</dbReference>
<feature type="domain" description="Protein FecR C-terminal" evidence="2">
    <location>
        <begin position="310"/>
        <end position="375"/>
    </location>
</feature>
<sequence length="382" mass="42030">MQSARLEYLLQQHTTASLTPQEQQELDLFLANEGNRDDFTAIVTSMLAQQQPTTDLPTHWHNIPDRILAMDKPTPIKRLPVWKQIAAAAAILALLIAGGTLWFSHKTPAPIAQQPHIPPGSNKAILTLANGSTIPLDSNGNQLIHQGNTAIRQTGGLLHYDNNNNTATAISYNTLTTPRGGQFQVRLPDGTQAWLNAASSLRYPTLFTGLQRIVEVTGEVYFEVAANAAQPFIVQSSGLEITVLGTHFNVNTYKDDGTLRVTLLEGAVKVKGDGSPVTLQPGQEAIISNNNINIATADEEQAMAWKNGFFVFRNASIGMVFNQLSRWYNMDVQYNENLKDKRFVGKMPRSYSLEEISAVLNESGVYITIVGNKIQIQEPTNH</sequence>
<evidence type="ECO:0000313" key="4">
    <source>
        <dbReference type="Proteomes" id="UP000324611"/>
    </source>
</evidence>
<dbReference type="InterPro" id="IPR006860">
    <property type="entry name" value="FecR"/>
</dbReference>
<dbReference type="Proteomes" id="UP000324611">
    <property type="component" value="Unassembled WGS sequence"/>
</dbReference>
<proteinExistence type="predicted"/>
<comment type="caution">
    <text evidence="3">The sequence shown here is derived from an EMBL/GenBank/DDBJ whole genome shotgun (WGS) entry which is preliminary data.</text>
</comment>
<dbReference type="Pfam" id="PF16344">
    <property type="entry name" value="FecR_C"/>
    <property type="match status" value="1"/>
</dbReference>
<dbReference type="Gene3D" id="3.55.50.30">
    <property type="match status" value="1"/>
</dbReference>
<dbReference type="PIRSF" id="PIRSF018266">
    <property type="entry name" value="FecR"/>
    <property type="match status" value="1"/>
</dbReference>
<keyword evidence="4" id="KW-1185">Reference proteome</keyword>
<accession>A0A5B2VI05</accession>
<name>A0A5B2VI05_9BACT</name>
<dbReference type="Pfam" id="PF04773">
    <property type="entry name" value="FecR"/>
    <property type="match status" value="1"/>
</dbReference>
<dbReference type="InterPro" id="IPR032508">
    <property type="entry name" value="FecR_C"/>
</dbReference>
<evidence type="ECO:0000259" key="1">
    <source>
        <dbReference type="Pfam" id="PF04773"/>
    </source>
</evidence>
<dbReference type="AlphaFoldDB" id="A0A5B2VI05"/>
<gene>
    <name evidence="3" type="ORF">F0L74_20130</name>
</gene>
<dbReference type="EMBL" id="VUOC01000004">
    <property type="protein sequence ID" value="KAA2238535.1"/>
    <property type="molecule type" value="Genomic_DNA"/>
</dbReference>
<dbReference type="Gene3D" id="2.60.120.1440">
    <property type="match status" value="1"/>
</dbReference>
<evidence type="ECO:0000313" key="3">
    <source>
        <dbReference type="EMBL" id="KAA2238535.1"/>
    </source>
</evidence>
<evidence type="ECO:0000259" key="2">
    <source>
        <dbReference type="Pfam" id="PF16344"/>
    </source>
</evidence>
<organism evidence="3 4">
    <name type="scientific">Chitinophaga agrisoli</name>
    <dbReference type="NCBI Taxonomy" id="2607653"/>
    <lineage>
        <taxon>Bacteria</taxon>
        <taxon>Pseudomonadati</taxon>
        <taxon>Bacteroidota</taxon>
        <taxon>Chitinophagia</taxon>
        <taxon>Chitinophagales</taxon>
        <taxon>Chitinophagaceae</taxon>
        <taxon>Chitinophaga</taxon>
    </lineage>
</organism>
<dbReference type="PANTHER" id="PTHR30273">
    <property type="entry name" value="PERIPLASMIC SIGNAL SENSOR AND SIGMA FACTOR ACTIVATOR FECR-RELATED"/>
    <property type="match status" value="1"/>
</dbReference>
<dbReference type="PANTHER" id="PTHR30273:SF2">
    <property type="entry name" value="PROTEIN FECR"/>
    <property type="match status" value="1"/>
</dbReference>
<reference evidence="3 4" key="1">
    <citation type="submission" date="2019-09" db="EMBL/GenBank/DDBJ databases">
        <title>Chitinophaga ginsengihumi sp. nov., isolated from soil of ginseng rhizosphere.</title>
        <authorList>
            <person name="Lee J."/>
        </authorList>
    </citation>
    <scope>NUCLEOTIDE SEQUENCE [LARGE SCALE GENOMIC DNA]</scope>
    <source>
        <strain evidence="3 4">BN140078</strain>
    </source>
</reference>
<feature type="domain" description="FecR protein" evidence="1">
    <location>
        <begin position="174"/>
        <end position="269"/>
    </location>
</feature>
<dbReference type="InterPro" id="IPR012373">
    <property type="entry name" value="Ferrdict_sens_TM"/>
</dbReference>